<keyword evidence="9 10" id="KW-0472">Membrane</keyword>
<dbReference type="EMBL" id="VCGU01000459">
    <property type="protein sequence ID" value="TRY61333.1"/>
    <property type="molecule type" value="Genomic_DNA"/>
</dbReference>
<reference evidence="11 12" key="1">
    <citation type="journal article" date="2018" name="Nat. Ecol. Evol.">
        <title>Genomic signatures of mitonuclear coevolution across populations of Tigriopus californicus.</title>
        <authorList>
            <person name="Barreto F.S."/>
            <person name="Watson E.T."/>
            <person name="Lima T.G."/>
            <person name="Willett C.S."/>
            <person name="Edmands S."/>
            <person name="Li W."/>
            <person name="Burton R.S."/>
        </authorList>
    </citation>
    <scope>NUCLEOTIDE SEQUENCE [LARGE SCALE GENOMIC DNA]</scope>
    <source>
        <strain evidence="11 12">San Diego</strain>
    </source>
</reference>
<dbReference type="OMA" id="EYEMVGM"/>
<evidence type="ECO:0000256" key="2">
    <source>
        <dbReference type="ARBA" id="ARBA00008160"/>
    </source>
</evidence>
<comment type="subcellular location">
    <subcellularLocation>
        <location evidence="1 10">Golgi apparatus membrane</location>
        <topology evidence="1 10">Multi-pass membrane protein</topology>
    </subcellularLocation>
</comment>
<sequence>MAGNFRYTVWDPCMILAQMATLQCCFYVSLGAWIVILDVLVGYPRSLDQIFKYQSWFMTQAHGKVMITALICNAFSSSLALWHVIQRTKLCLDYTCTVHFFHVLLCWYYNGSLAHHFSWWVINTISVTLMCVSGEFLCMRTELKAIPVSMSGAKVDL</sequence>
<proteinExistence type="inferred from homology"/>
<dbReference type="GO" id="GO:0006895">
    <property type="term" value="P:Golgi to endosome transport"/>
    <property type="evidence" value="ECO:0007669"/>
    <property type="project" value="TreeGrafter"/>
</dbReference>
<evidence type="ECO:0000256" key="9">
    <source>
        <dbReference type="ARBA" id="ARBA00023136"/>
    </source>
</evidence>
<keyword evidence="8 10" id="KW-0333">Golgi apparatus</keyword>
<dbReference type="AlphaFoldDB" id="A0A553N7F6"/>
<evidence type="ECO:0000256" key="5">
    <source>
        <dbReference type="ARBA" id="ARBA00022692"/>
    </source>
</evidence>
<keyword evidence="5 10" id="KW-0812">Transmembrane</keyword>
<accession>A0A553N7F6</accession>
<evidence type="ECO:0000256" key="10">
    <source>
        <dbReference type="PIRNR" id="PIRNR031402"/>
    </source>
</evidence>
<dbReference type="OrthoDB" id="542931at2759"/>
<evidence type="ECO:0000256" key="4">
    <source>
        <dbReference type="ARBA" id="ARBA00022448"/>
    </source>
</evidence>
<dbReference type="PANTHER" id="PTHR12952">
    <property type="entry name" value="SYS1"/>
    <property type="match status" value="1"/>
</dbReference>
<dbReference type="GO" id="GO:0000139">
    <property type="term" value="C:Golgi membrane"/>
    <property type="evidence" value="ECO:0007669"/>
    <property type="project" value="UniProtKB-SubCell"/>
</dbReference>
<comment type="function">
    <text evidence="10">Involved in protein trafficking.</text>
</comment>
<comment type="caution">
    <text evidence="11">The sequence shown here is derived from an EMBL/GenBank/DDBJ whole genome shotgun (WGS) entry which is preliminary data.</text>
</comment>
<organism evidence="11 12">
    <name type="scientific">Tigriopus californicus</name>
    <name type="common">Marine copepod</name>
    <dbReference type="NCBI Taxonomy" id="6832"/>
    <lineage>
        <taxon>Eukaryota</taxon>
        <taxon>Metazoa</taxon>
        <taxon>Ecdysozoa</taxon>
        <taxon>Arthropoda</taxon>
        <taxon>Crustacea</taxon>
        <taxon>Multicrustacea</taxon>
        <taxon>Hexanauplia</taxon>
        <taxon>Copepoda</taxon>
        <taxon>Harpacticoida</taxon>
        <taxon>Harpacticidae</taxon>
        <taxon>Tigriopus</taxon>
    </lineage>
</organism>
<keyword evidence="6 10" id="KW-0653">Protein transport</keyword>
<name>A0A553N7F6_TIGCA</name>
<evidence type="ECO:0000256" key="8">
    <source>
        <dbReference type="ARBA" id="ARBA00023034"/>
    </source>
</evidence>
<dbReference type="InterPro" id="IPR019185">
    <property type="entry name" value="Integral_membrane_SYS1-rel"/>
</dbReference>
<evidence type="ECO:0000313" key="12">
    <source>
        <dbReference type="Proteomes" id="UP000318571"/>
    </source>
</evidence>
<dbReference type="Proteomes" id="UP000318571">
    <property type="component" value="Chromosome 8"/>
</dbReference>
<protein>
    <recommendedName>
        <fullName evidence="3 10">Protein SYS1 homolog</fullName>
    </recommendedName>
</protein>
<evidence type="ECO:0000313" key="11">
    <source>
        <dbReference type="EMBL" id="TRY61333.1"/>
    </source>
</evidence>
<evidence type="ECO:0000256" key="6">
    <source>
        <dbReference type="ARBA" id="ARBA00022927"/>
    </source>
</evidence>
<dbReference type="PIRSF" id="PIRSF031402">
    <property type="entry name" value="SYS1_homologue"/>
    <property type="match status" value="1"/>
</dbReference>
<dbReference type="GO" id="GO:0034067">
    <property type="term" value="P:protein localization to Golgi apparatus"/>
    <property type="evidence" value="ECO:0007669"/>
    <property type="project" value="TreeGrafter"/>
</dbReference>
<dbReference type="GO" id="GO:0043001">
    <property type="term" value="P:Golgi to plasma membrane protein transport"/>
    <property type="evidence" value="ECO:0007669"/>
    <property type="project" value="TreeGrafter"/>
</dbReference>
<feature type="transmembrane region" description="Helical" evidence="10">
    <location>
        <begin position="65"/>
        <end position="85"/>
    </location>
</feature>
<evidence type="ECO:0000256" key="1">
    <source>
        <dbReference type="ARBA" id="ARBA00004653"/>
    </source>
</evidence>
<gene>
    <name evidence="11" type="ORF">TCAL_07441</name>
</gene>
<keyword evidence="7 10" id="KW-1133">Transmembrane helix</keyword>
<dbReference type="STRING" id="6832.A0A553N7F6"/>
<dbReference type="GO" id="GO:0005802">
    <property type="term" value="C:trans-Golgi network"/>
    <property type="evidence" value="ECO:0007669"/>
    <property type="project" value="TreeGrafter"/>
</dbReference>
<feature type="transmembrane region" description="Helical" evidence="10">
    <location>
        <begin position="24"/>
        <end position="45"/>
    </location>
</feature>
<keyword evidence="12" id="KW-1185">Reference proteome</keyword>
<evidence type="ECO:0000256" key="7">
    <source>
        <dbReference type="ARBA" id="ARBA00022989"/>
    </source>
</evidence>
<dbReference type="PANTHER" id="PTHR12952:SF0">
    <property type="entry name" value="PROTEIN SYS1 HOMOLOG"/>
    <property type="match status" value="1"/>
</dbReference>
<dbReference type="InterPro" id="IPR016973">
    <property type="entry name" value="Integral_membrane_SYS1"/>
</dbReference>
<dbReference type="GO" id="GO:0005829">
    <property type="term" value="C:cytosol"/>
    <property type="evidence" value="ECO:0007669"/>
    <property type="project" value="GOC"/>
</dbReference>
<evidence type="ECO:0000256" key="3">
    <source>
        <dbReference type="ARBA" id="ARBA00014516"/>
    </source>
</evidence>
<feature type="transmembrane region" description="Helical" evidence="10">
    <location>
        <begin position="92"/>
        <end position="111"/>
    </location>
</feature>
<dbReference type="Pfam" id="PF09801">
    <property type="entry name" value="SYS1"/>
    <property type="match status" value="1"/>
</dbReference>
<keyword evidence="4 10" id="KW-0813">Transport</keyword>
<comment type="similarity">
    <text evidence="2 10">Belongs to the SYS1 family.</text>
</comment>